<dbReference type="PROSITE" id="PS50262">
    <property type="entry name" value="G_PROTEIN_RECEP_F1_2"/>
    <property type="match status" value="1"/>
</dbReference>
<dbReference type="Pfam" id="PF00001">
    <property type="entry name" value="7tm_1"/>
    <property type="match status" value="1"/>
</dbReference>
<feature type="transmembrane region" description="Helical" evidence="8">
    <location>
        <begin position="183"/>
        <end position="205"/>
    </location>
</feature>
<evidence type="ECO:0000313" key="10">
    <source>
        <dbReference type="EMBL" id="CAF1164940.1"/>
    </source>
</evidence>
<gene>
    <name evidence="10" type="ORF">GPM918_LOCUS21877</name>
    <name evidence="11" type="ORF">SRO942_LOCUS21874</name>
</gene>
<evidence type="ECO:0000256" key="2">
    <source>
        <dbReference type="ARBA" id="ARBA00022692"/>
    </source>
</evidence>
<dbReference type="InterPro" id="IPR017452">
    <property type="entry name" value="GPCR_Rhodpsn_7TM"/>
</dbReference>
<protein>
    <recommendedName>
        <fullName evidence="9">G-protein coupled receptors family 1 profile domain-containing protein</fullName>
    </recommendedName>
</protein>
<dbReference type="CDD" id="cd00637">
    <property type="entry name" value="7tm_classA_rhodopsin-like"/>
    <property type="match status" value="1"/>
</dbReference>
<dbReference type="SUPFAM" id="SSF81321">
    <property type="entry name" value="Family A G protein-coupled receptor-like"/>
    <property type="match status" value="1"/>
</dbReference>
<feature type="transmembrane region" description="Helical" evidence="8">
    <location>
        <begin position="20"/>
        <end position="50"/>
    </location>
</feature>
<keyword evidence="3 8" id="KW-1133">Transmembrane helix</keyword>
<evidence type="ECO:0000256" key="7">
    <source>
        <dbReference type="ARBA" id="ARBA00023224"/>
    </source>
</evidence>
<reference evidence="10" key="1">
    <citation type="submission" date="2021-02" db="EMBL/GenBank/DDBJ databases">
        <authorList>
            <person name="Nowell W R."/>
        </authorList>
    </citation>
    <scope>NUCLEOTIDE SEQUENCE</scope>
</reference>
<evidence type="ECO:0000256" key="5">
    <source>
        <dbReference type="ARBA" id="ARBA00023136"/>
    </source>
</evidence>
<feature type="transmembrane region" description="Helical" evidence="8">
    <location>
        <begin position="57"/>
        <end position="78"/>
    </location>
</feature>
<evidence type="ECO:0000256" key="8">
    <source>
        <dbReference type="SAM" id="Phobius"/>
    </source>
</evidence>
<keyword evidence="7" id="KW-0807">Transducer</keyword>
<dbReference type="OrthoDB" id="6076970at2759"/>
<dbReference type="PANTHER" id="PTHR45695">
    <property type="entry name" value="LEUCOKININ RECEPTOR-RELATED"/>
    <property type="match status" value="1"/>
</dbReference>
<dbReference type="InterPro" id="IPR000276">
    <property type="entry name" value="GPCR_Rhodpsn"/>
</dbReference>
<feature type="transmembrane region" description="Helical" evidence="8">
    <location>
        <begin position="233"/>
        <end position="259"/>
    </location>
</feature>
<dbReference type="GO" id="GO:0004930">
    <property type="term" value="F:G protein-coupled receptor activity"/>
    <property type="evidence" value="ECO:0007669"/>
    <property type="project" value="UniProtKB-KW"/>
</dbReference>
<dbReference type="Gene3D" id="1.20.1070.10">
    <property type="entry name" value="Rhodopsin 7-helix transmembrane proteins"/>
    <property type="match status" value="1"/>
</dbReference>
<sequence length="408" mass="47005">MCVRSLKLFNKNVISVNMSIIVKSFFVTCSTLIFIGTLVLNFLAIVYILSARDRTSIAMLVVNLAVADIIHAGNQMITRDWIFNEFGCKFAITIDILCTVVIVYTVAALSVERYIDAKLSLTVNNKFRTIITITCILLIWTLGLLMPLPYIIHTYLHRSTNNNTGHRSCDSKLTEKFLLIHEIILYIFAFVIPYSIIVIFSLKLLKFLREWLKRKQKLTRASITRKRTRGVKLVLCIVLSFLICYSPFWIFKFLTRFLIDETVQRRPLLTRILQYTHQFVIVVNHFEGILNPLFFIVLTERFCLTFSQHRRKRFQNGNKDKNNINQSYADRMQSYGVNSIMNKGGGANMKSTLQQRNGNTRPVAHFIKQEEENDKHILLASATSMNTEQTLSTTPRSTLVGYSTSLNT</sequence>
<organism evidence="10 12">
    <name type="scientific">Didymodactylos carnosus</name>
    <dbReference type="NCBI Taxonomy" id="1234261"/>
    <lineage>
        <taxon>Eukaryota</taxon>
        <taxon>Metazoa</taxon>
        <taxon>Spiralia</taxon>
        <taxon>Gnathifera</taxon>
        <taxon>Rotifera</taxon>
        <taxon>Eurotatoria</taxon>
        <taxon>Bdelloidea</taxon>
        <taxon>Philodinida</taxon>
        <taxon>Philodinidae</taxon>
        <taxon>Didymodactylos</taxon>
    </lineage>
</organism>
<keyword evidence="5 8" id="KW-0472">Membrane</keyword>
<dbReference type="PRINTS" id="PR00237">
    <property type="entry name" value="GPCRRHODOPSN"/>
</dbReference>
<evidence type="ECO:0000313" key="11">
    <source>
        <dbReference type="EMBL" id="CAF3928551.1"/>
    </source>
</evidence>
<evidence type="ECO:0000256" key="4">
    <source>
        <dbReference type="ARBA" id="ARBA00023040"/>
    </source>
</evidence>
<dbReference type="EMBL" id="CAJNOQ010007329">
    <property type="protein sequence ID" value="CAF1164940.1"/>
    <property type="molecule type" value="Genomic_DNA"/>
</dbReference>
<feature type="transmembrane region" description="Helical" evidence="8">
    <location>
        <begin position="130"/>
        <end position="152"/>
    </location>
</feature>
<evidence type="ECO:0000256" key="3">
    <source>
        <dbReference type="ARBA" id="ARBA00022989"/>
    </source>
</evidence>
<dbReference type="GO" id="GO:0005886">
    <property type="term" value="C:plasma membrane"/>
    <property type="evidence" value="ECO:0007669"/>
    <property type="project" value="TreeGrafter"/>
</dbReference>
<evidence type="ECO:0000313" key="12">
    <source>
        <dbReference type="Proteomes" id="UP000663829"/>
    </source>
</evidence>
<dbReference type="Proteomes" id="UP000663829">
    <property type="component" value="Unassembled WGS sequence"/>
</dbReference>
<comment type="caution">
    <text evidence="10">The sequence shown here is derived from an EMBL/GenBank/DDBJ whole genome shotgun (WGS) entry which is preliminary data.</text>
</comment>
<dbReference type="AlphaFoldDB" id="A0A814TUD1"/>
<comment type="subcellular location">
    <subcellularLocation>
        <location evidence="1">Membrane</location>
        <topology evidence="1">Multi-pass membrane protein</topology>
    </subcellularLocation>
</comment>
<feature type="domain" description="G-protein coupled receptors family 1 profile" evidence="9">
    <location>
        <begin position="40"/>
        <end position="295"/>
    </location>
</feature>
<dbReference type="PANTHER" id="PTHR45695:SF9">
    <property type="entry name" value="LEUCOKININ RECEPTOR"/>
    <property type="match status" value="1"/>
</dbReference>
<accession>A0A814TUD1</accession>
<feature type="transmembrane region" description="Helical" evidence="8">
    <location>
        <begin position="90"/>
        <end position="109"/>
    </location>
</feature>
<keyword evidence="2 8" id="KW-0812">Transmembrane</keyword>
<evidence type="ECO:0000256" key="6">
    <source>
        <dbReference type="ARBA" id="ARBA00023170"/>
    </source>
</evidence>
<dbReference type="EMBL" id="CAJOBC010007328">
    <property type="protein sequence ID" value="CAF3928551.1"/>
    <property type="molecule type" value="Genomic_DNA"/>
</dbReference>
<evidence type="ECO:0000256" key="1">
    <source>
        <dbReference type="ARBA" id="ARBA00004141"/>
    </source>
</evidence>
<keyword evidence="4" id="KW-0297">G-protein coupled receptor</keyword>
<evidence type="ECO:0000259" key="9">
    <source>
        <dbReference type="PROSITE" id="PS50262"/>
    </source>
</evidence>
<keyword evidence="6" id="KW-0675">Receptor</keyword>
<keyword evidence="12" id="KW-1185">Reference proteome</keyword>
<dbReference type="Proteomes" id="UP000681722">
    <property type="component" value="Unassembled WGS sequence"/>
</dbReference>
<proteinExistence type="predicted"/>
<name>A0A814TUD1_9BILA</name>